<protein>
    <submittedName>
        <fullName evidence="1">Uncharacterized protein</fullName>
    </submittedName>
</protein>
<accession>A0AAV2FU55</accession>
<organism evidence="1 2">
    <name type="scientific">Linum trigynum</name>
    <dbReference type="NCBI Taxonomy" id="586398"/>
    <lineage>
        <taxon>Eukaryota</taxon>
        <taxon>Viridiplantae</taxon>
        <taxon>Streptophyta</taxon>
        <taxon>Embryophyta</taxon>
        <taxon>Tracheophyta</taxon>
        <taxon>Spermatophyta</taxon>
        <taxon>Magnoliopsida</taxon>
        <taxon>eudicotyledons</taxon>
        <taxon>Gunneridae</taxon>
        <taxon>Pentapetalae</taxon>
        <taxon>rosids</taxon>
        <taxon>fabids</taxon>
        <taxon>Malpighiales</taxon>
        <taxon>Linaceae</taxon>
        <taxon>Linum</taxon>
    </lineage>
</organism>
<sequence>MCDAVTLVQDVPISHSPIWSEPLDSPETDAPLFLLLPSKLDIKDEQAHVFQVTPRSWGGYGGRSAKETLSTWEEYQHPKAKSN</sequence>
<gene>
    <name evidence="1" type="ORF">LTRI10_LOCUS41924</name>
</gene>
<proteinExistence type="predicted"/>
<dbReference type="Proteomes" id="UP001497516">
    <property type="component" value="Chromosome 7"/>
</dbReference>
<keyword evidence="2" id="KW-1185">Reference proteome</keyword>
<dbReference type="EMBL" id="OZ034820">
    <property type="protein sequence ID" value="CAL1401886.1"/>
    <property type="molecule type" value="Genomic_DNA"/>
</dbReference>
<name>A0AAV2FU55_9ROSI</name>
<dbReference type="AlphaFoldDB" id="A0AAV2FU55"/>
<reference evidence="1 2" key="1">
    <citation type="submission" date="2024-04" db="EMBL/GenBank/DDBJ databases">
        <authorList>
            <person name="Fracassetti M."/>
        </authorList>
    </citation>
    <scope>NUCLEOTIDE SEQUENCE [LARGE SCALE GENOMIC DNA]</scope>
</reference>
<evidence type="ECO:0000313" key="1">
    <source>
        <dbReference type="EMBL" id="CAL1401886.1"/>
    </source>
</evidence>
<evidence type="ECO:0000313" key="2">
    <source>
        <dbReference type="Proteomes" id="UP001497516"/>
    </source>
</evidence>